<dbReference type="SUPFAM" id="SSF56219">
    <property type="entry name" value="DNase I-like"/>
    <property type="match status" value="1"/>
</dbReference>
<dbReference type="Gene3D" id="3.60.10.10">
    <property type="entry name" value="Endonuclease/exonuclease/phosphatase"/>
    <property type="match status" value="1"/>
</dbReference>
<reference evidence="1 2" key="1">
    <citation type="submission" date="2022-04" db="EMBL/GenBank/DDBJ databases">
        <title>Mechanism of arsenic methylation and mitigation arsenic toxicity by Bacillus sp. LH14 from an Arsenic-Contaminated Paddy Soil.</title>
        <authorList>
            <person name="Wang D."/>
        </authorList>
    </citation>
    <scope>NUCLEOTIDE SEQUENCE [LARGE SCALE GENOMIC DNA]</scope>
    <source>
        <strain evidence="1 2">LH14</strain>
    </source>
</reference>
<keyword evidence="2" id="KW-1185">Reference proteome</keyword>
<protein>
    <recommendedName>
        <fullName evidence="3">Endonuclease/exonuclease/phosphatase domain-containing protein</fullName>
    </recommendedName>
</protein>
<proteinExistence type="predicted"/>
<evidence type="ECO:0000313" key="2">
    <source>
        <dbReference type="Proteomes" id="UP000830639"/>
    </source>
</evidence>
<dbReference type="RefSeq" id="WP_248266904.1">
    <property type="nucleotide sequence ID" value="NZ_CP096034.1"/>
</dbReference>
<dbReference type="EMBL" id="CP096034">
    <property type="protein sequence ID" value="UPM53657.1"/>
    <property type="molecule type" value="Genomic_DNA"/>
</dbReference>
<sequence>MKILSWNCRRGLLSIEKYEKLLGVGSDIAVIPECVHPSKIQNTKHFDSVWKGKEGGIGLGIFSFSNDYQFSLLEDKIKYEWFIPIKVTGKTDFILIAVWMIRTPGYSSYGKLLYTALMEYEHLLKNERVIIIGDFNIDKKLATSYSGISRGQGFEKIIDIFSRYNIESCYHSLNHEEYGRESKATYYHYNHADKPFHIDYCFVNEELLQNVTKFTIGDYEEWHRYSDHSPIIVDIL</sequence>
<dbReference type="InterPro" id="IPR036691">
    <property type="entry name" value="Endo/exonu/phosph_ase_sf"/>
</dbReference>
<gene>
    <name evidence="1" type="ORF">MY490_18020</name>
</gene>
<evidence type="ECO:0008006" key="3">
    <source>
        <dbReference type="Google" id="ProtNLM"/>
    </source>
</evidence>
<evidence type="ECO:0000313" key="1">
    <source>
        <dbReference type="EMBL" id="UPM53657.1"/>
    </source>
</evidence>
<accession>A0ABY4JLQ0</accession>
<organism evidence="1 2">
    <name type="scientific">Gottfriedia acidiceleris</name>
    <dbReference type="NCBI Taxonomy" id="371036"/>
    <lineage>
        <taxon>Bacteria</taxon>
        <taxon>Bacillati</taxon>
        <taxon>Bacillota</taxon>
        <taxon>Bacilli</taxon>
        <taxon>Bacillales</taxon>
        <taxon>Bacillaceae</taxon>
        <taxon>Gottfriedia</taxon>
    </lineage>
</organism>
<name>A0ABY4JLQ0_9BACI</name>
<dbReference type="Proteomes" id="UP000830639">
    <property type="component" value="Chromosome"/>
</dbReference>